<protein>
    <submittedName>
        <fullName evidence="1">Uncharacterized protein</fullName>
    </submittedName>
</protein>
<evidence type="ECO:0000313" key="2">
    <source>
        <dbReference type="Proteomes" id="UP000271889"/>
    </source>
</evidence>
<reference evidence="1 2" key="1">
    <citation type="submission" date="2018-11" db="EMBL/GenBank/DDBJ databases">
        <authorList>
            <consortium name="Pathogen Informatics"/>
        </authorList>
    </citation>
    <scope>NUCLEOTIDE SEQUENCE [LARGE SCALE GENOMIC DNA]</scope>
</reference>
<proteinExistence type="predicted"/>
<dbReference type="Proteomes" id="UP000271889">
    <property type="component" value="Unassembled WGS sequence"/>
</dbReference>
<keyword evidence="2" id="KW-1185">Reference proteome</keyword>
<name>A0A3P6QS25_CYLGO</name>
<sequence length="97" mass="11848">MYIEREETRMIVEEKKAQYEIVKDGVYSDYTVINRHTDYCPFVVCWNFDIETYQWDQGHYYNDEASAMCEFYHKEKEAIDYILETEYLDLPDLEEGE</sequence>
<organism evidence="1 2">
    <name type="scientific">Cylicostephanus goldi</name>
    <name type="common">Nematode worm</name>
    <dbReference type="NCBI Taxonomy" id="71465"/>
    <lineage>
        <taxon>Eukaryota</taxon>
        <taxon>Metazoa</taxon>
        <taxon>Ecdysozoa</taxon>
        <taxon>Nematoda</taxon>
        <taxon>Chromadorea</taxon>
        <taxon>Rhabditida</taxon>
        <taxon>Rhabditina</taxon>
        <taxon>Rhabditomorpha</taxon>
        <taxon>Strongyloidea</taxon>
        <taxon>Strongylidae</taxon>
        <taxon>Cylicostephanus</taxon>
    </lineage>
</organism>
<evidence type="ECO:0000313" key="1">
    <source>
        <dbReference type="EMBL" id="VDK45513.1"/>
    </source>
</evidence>
<gene>
    <name evidence="1" type="ORF">CGOC_LOCUS536</name>
</gene>
<dbReference type="EMBL" id="UYRV01000785">
    <property type="protein sequence ID" value="VDK45513.1"/>
    <property type="molecule type" value="Genomic_DNA"/>
</dbReference>
<accession>A0A3P6QS25</accession>
<dbReference type="AlphaFoldDB" id="A0A3P6QS25"/>